<reference evidence="1" key="1">
    <citation type="journal article" date="2015" name="Nature">
        <title>Complex archaea that bridge the gap between prokaryotes and eukaryotes.</title>
        <authorList>
            <person name="Spang A."/>
            <person name="Saw J.H."/>
            <person name="Jorgensen S.L."/>
            <person name="Zaremba-Niedzwiedzka K."/>
            <person name="Martijn J."/>
            <person name="Lind A.E."/>
            <person name="van Eijk R."/>
            <person name="Schleper C."/>
            <person name="Guy L."/>
            <person name="Ettema T.J."/>
        </authorList>
    </citation>
    <scope>NUCLEOTIDE SEQUENCE</scope>
</reference>
<evidence type="ECO:0000313" key="1">
    <source>
        <dbReference type="EMBL" id="KKN32604.1"/>
    </source>
</evidence>
<protein>
    <recommendedName>
        <fullName evidence="2">PhoU domain-containing protein</fullName>
    </recommendedName>
</protein>
<sequence length="96" mass="11095">MILMITNFNEISKGLTQALNKRNVLNQMLTDREMKIPLAFSDLVHRQNTLLELATELLEIMRACERAIDELGVIAEQDDKELIMSVKLRKKPLEEN</sequence>
<name>A0A0F9PQV8_9ZZZZ</name>
<organism evidence="1">
    <name type="scientific">marine sediment metagenome</name>
    <dbReference type="NCBI Taxonomy" id="412755"/>
    <lineage>
        <taxon>unclassified sequences</taxon>
        <taxon>metagenomes</taxon>
        <taxon>ecological metagenomes</taxon>
    </lineage>
</organism>
<proteinExistence type="predicted"/>
<gene>
    <name evidence="1" type="ORF">LCGC14_0812270</name>
</gene>
<comment type="caution">
    <text evidence="1">The sequence shown here is derived from an EMBL/GenBank/DDBJ whole genome shotgun (WGS) entry which is preliminary data.</text>
</comment>
<dbReference type="EMBL" id="LAZR01002241">
    <property type="protein sequence ID" value="KKN32604.1"/>
    <property type="molecule type" value="Genomic_DNA"/>
</dbReference>
<dbReference type="AlphaFoldDB" id="A0A0F9PQV8"/>
<accession>A0A0F9PQV8</accession>
<evidence type="ECO:0008006" key="2">
    <source>
        <dbReference type="Google" id="ProtNLM"/>
    </source>
</evidence>